<dbReference type="GO" id="GO:0050661">
    <property type="term" value="F:NADP binding"/>
    <property type="evidence" value="ECO:0007669"/>
    <property type="project" value="InterPro"/>
</dbReference>
<evidence type="ECO:0000259" key="5">
    <source>
        <dbReference type="Pfam" id="PF02781"/>
    </source>
</evidence>
<dbReference type="PANTHER" id="PTHR23429">
    <property type="entry name" value="GLUCOSE-6-PHOSPHATE 1-DEHYDROGENASE G6PD"/>
    <property type="match status" value="1"/>
</dbReference>
<dbReference type="Gene3D" id="3.40.50.720">
    <property type="entry name" value="NAD(P)-binding Rossmann-like Domain"/>
    <property type="match status" value="1"/>
</dbReference>
<keyword evidence="2" id="KW-0521">NADP</keyword>
<keyword evidence="4" id="KW-0119">Carbohydrate metabolism</keyword>
<accession>A0AAU7YQT3</accession>
<protein>
    <recommendedName>
        <fullName evidence="5">Glucose-6-phosphate dehydrogenase C-terminal domain-containing protein</fullName>
    </recommendedName>
</protein>
<evidence type="ECO:0000256" key="4">
    <source>
        <dbReference type="ARBA" id="ARBA00023277"/>
    </source>
</evidence>
<proteinExistence type="predicted"/>
<reference evidence="6" key="1">
    <citation type="submission" date="2024-06" db="EMBL/GenBank/DDBJ databases">
        <title>Evidence of context-dependent and transient costs of resisting viral infection in isolates of the marine microalga Micromonas sp. (class Mamiellophyceae).</title>
        <authorList>
            <person name="Bedi de Silva A."/>
            <person name="Schvarcz C.R."/>
            <person name="Steward G.R."/>
            <person name="Edwards K.F."/>
        </authorList>
    </citation>
    <scope>NUCLEOTIDE SEQUENCE</scope>
    <source>
        <strain evidence="6">McV-KB2</strain>
    </source>
</reference>
<dbReference type="PANTHER" id="PTHR23429:SF0">
    <property type="entry name" value="GLUCOSE-6-PHOSPHATE 1-DEHYDROGENASE"/>
    <property type="match status" value="1"/>
</dbReference>
<dbReference type="Pfam" id="PF02781">
    <property type="entry name" value="G6PD_C"/>
    <property type="match status" value="1"/>
</dbReference>
<organism evidence="6">
    <name type="scientific">Micromonas commoda virus</name>
    <dbReference type="NCBI Taxonomy" id="3057169"/>
    <lineage>
        <taxon>Viruses</taxon>
        <taxon>Varidnaviria</taxon>
        <taxon>Bamfordvirae</taxon>
        <taxon>Nucleocytoviricota</taxon>
        <taxon>Megaviricetes</taxon>
        <taxon>Algavirales</taxon>
        <taxon>Phycodnaviridae</taxon>
    </lineage>
</organism>
<evidence type="ECO:0000256" key="3">
    <source>
        <dbReference type="ARBA" id="ARBA00023002"/>
    </source>
</evidence>
<dbReference type="Gene3D" id="3.30.360.10">
    <property type="entry name" value="Dihydrodipicolinate Reductase, domain 2"/>
    <property type="match status" value="1"/>
</dbReference>
<dbReference type="InterPro" id="IPR001282">
    <property type="entry name" value="G6P_DH"/>
</dbReference>
<sequence length="256" mass="29789">MNCPYTPVSRQEVLDLHHLKDTKDLVAYMSIPTHNFCEAVEPYLDMVDPLYVLEKPHGHSKFDFERIRDFIHTNDLKVIYSDHYLGKDILYNLWTPKELKSIKIFLHEDADMTERINYFDTVGIIGDMYQSHCVTLFATIIAKHTSRSRKEVLRDLSFIEPRVTQLARNIHYKGIAPTQCKISMEYNGILLEADIAKMMLEKKKLITINGDRSWNLDAGWDAYGNVMSEIRQGKRTIFLDEEEVGYLWDHASIISG</sequence>
<dbReference type="GO" id="GO:0009051">
    <property type="term" value="P:pentose-phosphate shunt, oxidative branch"/>
    <property type="evidence" value="ECO:0007669"/>
    <property type="project" value="TreeGrafter"/>
</dbReference>
<dbReference type="InterPro" id="IPR022675">
    <property type="entry name" value="G6P_DH_C"/>
</dbReference>
<evidence type="ECO:0000256" key="1">
    <source>
        <dbReference type="ARBA" id="ARBA00004921"/>
    </source>
</evidence>
<name>A0AAU7YQT3_9PHYC</name>
<dbReference type="SUPFAM" id="SSF55347">
    <property type="entry name" value="Glyceraldehyde-3-phosphate dehydrogenase-like, C-terminal domain"/>
    <property type="match status" value="1"/>
</dbReference>
<dbReference type="GO" id="GO:0006006">
    <property type="term" value="P:glucose metabolic process"/>
    <property type="evidence" value="ECO:0007669"/>
    <property type="project" value="InterPro"/>
</dbReference>
<evidence type="ECO:0000256" key="2">
    <source>
        <dbReference type="ARBA" id="ARBA00022857"/>
    </source>
</evidence>
<keyword evidence="3" id="KW-0560">Oxidoreductase</keyword>
<dbReference type="EMBL" id="PP911589">
    <property type="protein sequence ID" value="XCA47347.1"/>
    <property type="molecule type" value="Genomic_DNA"/>
</dbReference>
<comment type="pathway">
    <text evidence="1">Carbohydrate degradation.</text>
</comment>
<evidence type="ECO:0000313" key="6">
    <source>
        <dbReference type="EMBL" id="XCA47347.1"/>
    </source>
</evidence>
<dbReference type="GO" id="GO:0004345">
    <property type="term" value="F:glucose-6-phosphate dehydrogenase activity"/>
    <property type="evidence" value="ECO:0007669"/>
    <property type="project" value="InterPro"/>
</dbReference>
<feature type="domain" description="Glucose-6-phosphate dehydrogenase C-terminal" evidence="5">
    <location>
        <begin position="88"/>
        <end position="155"/>
    </location>
</feature>